<feature type="transmembrane region" description="Helical" evidence="7">
    <location>
        <begin position="165"/>
        <end position="188"/>
    </location>
</feature>
<protein>
    <submittedName>
        <fullName evidence="10">Carbohydrate ABC transporter permease</fullName>
    </submittedName>
</protein>
<feature type="transmembrane region" description="Helical" evidence="7">
    <location>
        <begin position="34"/>
        <end position="56"/>
    </location>
</feature>
<keyword evidence="4 7" id="KW-0812">Transmembrane</keyword>
<feature type="transmembrane region" description="Helical" evidence="7">
    <location>
        <begin position="94"/>
        <end position="121"/>
    </location>
</feature>
<evidence type="ECO:0000256" key="7">
    <source>
        <dbReference type="RuleBase" id="RU363032"/>
    </source>
</evidence>
<comment type="similarity">
    <text evidence="7">Belongs to the binding-protein-dependent transport system permease family.</text>
</comment>
<comment type="caution">
    <text evidence="10">The sequence shown here is derived from an EMBL/GenBank/DDBJ whole genome shotgun (WGS) entry which is preliminary data.</text>
</comment>
<dbReference type="InterPro" id="IPR000515">
    <property type="entry name" value="MetI-like"/>
</dbReference>
<accession>A0ABW1CW74</accession>
<feature type="transmembrane region" description="Helical" evidence="7">
    <location>
        <begin position="221"/>
        <end position="243"/>
    </location>
</feature>
<evidence type="ECO:0000313" key="10">
    <source>
        <dbReference type="EMBL" id="MFC5829849.1"/>
    </source>
</evidence>
<dbReference type="CDD" id="cd06261">
    <property type="entry name" value="TM_PBP2"/>
    <property type="match status" value="1"/>
</dbReference>
<keyword evidence="2 7" id="KW-0813">Transport</keyword>
<dbReference type="InterPro" id="IPR035906">
    <property type="entry name" value="MetI-like_sf"/>
</dbReference>
<dbReference type="SUPFAM" id="SSF161098">
    <property type="entry name" value="MetI-like"/>
    <property type="match status" value="1"/>
</dbReference>
<keyword evidence="3" id="KW-1003">Cell membrane</keyword>
<comment type="subcellular location">
    <subcellularLocation>
        <location evidence="1 7">Cell membrane</location>
        <topology evidence="1 7">Multi-pass membrane protein</topology>
    </subcellularLocation>
</comment>
<gene>
    <name evidence="10" type="ORF">ACFPZ3_38800</name>
</gene>
<evidence type="ECO:0000256" key="3">
    <source>
        <dbReference type="ARBA" id="ARBA00022475"/>
    </source>
</evidence>
<keyword evidence="11" id="KW-1185">Reference proteome</keyword>
<dbReference type="PANTHER" id="PTHR43744">
    <property type="entry name" value="ABC TRANSPORTER PERMEASE PROTEIN MG189-RELATED-RELATED"/>
    <property type="match status" value="1"/>
</dbReference>
<feature type="domain" description="ABC transmembrane type-1" evidence="9">
    <location>
        <begin position="95"/>
        <end position="288"/>
    </location>
</feature>
<feature type="transmembrane region" description="Helical" evidence="7">
    <location>
        <begin position="133"/>
        <end position="159"/>
    </location>
</feature>
<keyword evidence="6 7" id="KW-0472">Membrane</keyword>
<dbReference type="RefSeq" id="WP_379519343.1">
    <property type="nucleotide sequence ID" value="NZ_JBHSPA010000048.1"/>
</dbReference>
<keyword evidence="5 7" id="KW-1133">Transmembrane helix</keyword>
<proteinExistence type="inferred from homology"/>
<dbReference type="EMBL" id="JBHSPA010000048">
    <property type="protein sequence ID" value="MFC5829849.1"/>
    <property type="molecule type" value="Genomic_DNA"/>
</dbReference>
<dbReference type="Gene3D" id="1.10.3720.10">
    <property type="entry name" value="MetI-like"/>
    <property type="match status" value="1"/>
</dbReference>
<evidence type="ECO:0000313" key="11">
    <source>
        <dbReference type="Proteomes" id="UP001596058"/>
    </source>
</evidence>
<reference evidence="11" key="1">
    <citation type="journal article" date="2019" name="Int. J. Syst. Evol. Microbiol.">
        <title>The Global Catalogue of Microorganisms (GCM) 10K type strain sequencing project: providing services to taxonomists for standard genome sequencing and annotation.</title>
        <authorList>
            <consortium name="The Broad Institute Genomics Platform"/>
            <consortium name="The Broad Institute Genome Sequencing Center for Infectious Disease"/>
            <person name="Wu L."/>
            <person name="Ma J."/>
        </authorList>
    </citation>
    <scope>NUCLEOTIDE SEQUENCE [LARGE SCALE GENOMIC DNA]</scope>
    <source>
        <strain evidence="11">CCUG 53903</strain>
    </source>
</reference>
<feature type="transmembrane region" description="Helical" evidence="7">
    <location>
        <begin position="263"/>
        <end position="287"/>
    </location>
</feature>
<evidence type="ECO:0000256" key="8">
    <source>
        <dbReference type="SAM" id="MobiDB-lite"/>
    </source>
</evidence>
<evidence type="ECO:0000256" key="1">
    <source>
        <dbReference type="ARBA" id="ARBA00004651"/>
    </source>
</evidence>
<feature type="region of interest" description="Disordered" evidence="8">
    <location>
        <begin position="1"/>
        <end position="27"/>
    </location>
</feature>
<evidence type="ECO:0000259" key="9">
    <source>
        <dbReference type="PROSITE" id="PS50928"/>
    </source>
</evidence>
<dbReference type="PROSITE" id="PS50928">
    <property type="entry name" value="ABC_TM1"/>
    <property type="match status" value="1"/>
</dbReference>
<evidence type="ECO:0000256" key="2">
    <source>
        <dbReference type="ARBA" id="ARBA00022448"/>
    </source>
</evidence>
<name>A0ABW1CW74_9ACTN</name>
<evidence type="ECO:0000256" key="4">
    <source>
        <dbReference type="ARBA" id="ARBA00022692"/>
    </source>
</evidence>
<dbReference type="PANTHER" id="PTHR43744:SF12">
    <property type="entry name" value="ABC TRANSPORTER PERMEASE PROTEIN MG189-RELATED"/>
    <property type="match status" value="1"/>
</dbReference>
<dbReference type="Pfam" id="PF00528">
    <property type="entry name" value="BPD_transp_1"/>
    <property type="match status" value="1"/>
</dbReference>
<organism evidence="10 11">
    <name type="scientific">Nonomuraea insulae</name>
    <dbReference type="NCBI Taxonomy" id="1616787"/>
    <lineage>
        <taxon>Bacteria</taxon>
        <taxon>Bacillati</taxon>
        <taxon>Actinomycetota</taxon>
        <taxon>Actinomycetes</taxon>
        <taxon>Streptosporangiales</taxon>
        <taxon>Streptosporangiaceae</taxon>
        <taxon>Nonomuraea</taxon>
    </lineage>
</organism>
<evidence type="ECO:0000256" key="6">
    <source>
        <dbReference type="ARBA" id="ARBA00023136"/>
    </source>
</evidence>
<sequence length="302" mass="33794">MTTVPTRAPELAAAPPSEPRHRRRVRRRSSERPNYLAGLTSVIWLAIVIVPIYWIVVTSFKSQSRYYAENPLVPPAEPTMANYRMVIEADFPQYFLNSVIATLGAVVPAVLFSFMAAYAIVRASRKSRFLRWTNSMFLMGLAIPLQATVIPIYLIIIRLHLYDTLLALILPSIAFAIPLSVLILANFIRDVPKELFDSMRIDGASEQVTMWRLAFPLTRPAVVTVTVYNALQIWNGFLLPLILTQSPDKRTLPLALWSFQGQYSINVPAVLASVVLTTLPILILYVVGRRQLLAGLTAGFGK</sequence>
<dbReference type="Proteomes" id="UP001596058">
    <property type="component" value="Unassembled WGS sequence"/>
</dbReference>
<evidence type="ECO:0000256" key="5">
    <source>
        <dbReference type="ARBA" id="ARBA00022989"/>
    </source>
</evidence>